<evidence type="ECO:0000313" key="2">
    <source>
        <dbReference type="EMBL" id="MDG0814502.1"/>
    </source>
</evidence>
<keyword evidence="1" id="KW-1133">Transmembrane helix</keyword>
<sequence>MNKPLGLLFAVVSMLLLLGTAISIDYNGWLASGLAVLAFAFIGWGFTLKSKIAKRQEITQR</sequence>
<dbReference type="Proteomes" id="UP001153404">
    <property type="component" value="Unassembled WGS sequence"/>
</dbReference>
<protein>
    <recommendedName>
        <fullName evidence="4">DUF5325 family protein</fullName>
    </recommendedName>
</protein>
<comment type="caution">
    <text evidence="2">The sequence shown here is derived from an EMBL/GenBank/DDBJ whole genome shotgun (WGS) entry which is preliminary data.</text>
</comment>
<name>A0A9X4L0W6_9BACL</name>
<evidence type="ECO:0008006" key="4">
    <source>
        <dbReference type="Google" id="ProtNLM"/>
    </source>
</evidence>
<accession>A0A9X4L0W6</accession>
<evidence type="ECO:0000256" key="1">
    <source>
        <dbReference type="SAM" id="Phobius"/>
    </source>
</evidence>
<gene>
    <name evidence="2" type="ORF">OMP40_38385</name>
</gene>
<proteinExistence type="predicted"/>
<organism evidence="2 3">
    <name type="scientific">Cohnella rhizosphaerae</name>
    <dbReference type="NCBI Taxonomy" id="1457232"/>
    <lineage>
        <taxon>Bacteria</taxon>
        <taxon>Bacillati</taxon>
        <taxon>Bacillota</taxon>
        <taxon>Bacilli</taxon>
        <taxon>Bacillales</taxon>
        <taxon>Paenibacillaceae</taxon>
        <taxon>Cohnella</taxon>
    </lineage>
</organism>
<dbReference type="AlphaFoldDB" id="A0A9X4L0W6"/>
<reference evidence="2" key="1">
    <citation type="submission" date="2022-10" db="EMBL/GenBank/DDBJ databases">
        <title>Comparative genomic analysis of Cohnella hashimotonis sp. nov., isolated from the International Space Station.</title>
        <authorList>
            <person name="Simpson A."/>
            <person name="Venkateswaran K."/>
        </authorList>
    </citation>
    <scope>NUCLEOTIDE SEQUENCE</scope>
    <source>
        <strain evidence="2">DSM 28161</strain>
    </source>
</reference>
<evidence type="ECO:0000313" key="3">
    <source>
        <dbReference type="Proteomes" id="UP001153404"/>
    </source>
</evidence>
<dbReference type="RefSeq" id="WP_277539476.1">
    <property type="nucleotide sequence ID" value="NZ_JAPDIA010000009.1"/>
</dbReference>
<keyword evidence="1" id="KW-0472">Membrane</keyword>
<dbReference type="EMBL" id="JAPDIA010000009">
    <property type="protein sequence ID" value="MDG0814502.1"/>
    <property type="molecule type" value="Genomic_DNA"/>
</dbReference>
<keyword evidence="1" id="KW-0812">Transmembrane</keyword>
<feature type="transmembrane region" description="Helical" evidence="1">
    <location>
        <begin position="31"/>
        <end position="48"/>
    </location>
</feature>
<keyword evidence="3" id="KW-1185">Reference proteome</keyword>